<reference evidence="9 10" key="1">
    <citation type="submission" date="2019-06" db="EMBL/GenBank/DDBJ databases">
        <title>Sequencing the genomes of 1000 actinobacteria strains.</title>
        <authorList>
            <person name="Klenk H.-P."/>
        </authorList>
    </citation>
    <scope>NUCLEOTIDE SEQUENCE [LARGE SCALE GENOMIC DNA]</scope>
    <source>
        <strain evidence="9 10">DSM 45928</strain>
    </source>
</reference>
<evidence type="ECO:0000256" key="3">
    <source>
        <dbReference type="ARBA" id="ARBA00022475"/>
    </source>
</evidence>
<feature type="transmembrane region" description="Helical" evidence="7">
    <location>
        <begin position="85"/>
        <end position="111"/>
    </location>
</feature>
<feature type="transmembrane region" description="Helical" evidence="7">
    <location>
        <begin position="276"/>
        <end position="296"/>
    </location>
</feature>
<dbReference type="PANTHER" id="PTHR30193:SF41">
    <property type="entry name" value="DIACETYLCHITOBIOSE UPTAKE SYSTEM PERMEASE PROTEIN NGCF"/>
    <property type="match status" value="1"/>
</dbReference>
<feature type="domain" description="ABC transmembrane type-1" evidence="8">
    <location>
        <begin position="86"/>
        <end position="297"/>
    </location>
</feature>
<dbReference type="RefSeq" id="WP_142043298.1">
    <property type="nucleotide sequence ID" value="NZ_JBHTGS010000003.1"/>
</dbReference>
<gene>
    <name evidence="9" type="ORF">FB566_4211</name>
</gene>
<dbReference type="PANTHER" id="PTHR30193">
    <property type="entry name" value="ABC TRANSPORTER PERMEASE PROTEIN"/>
    <property type="match status" value="1"/>
</dbReference>
<protein>
    <submittedName>
        <fullName evidence="9">Carbohydrate ABC transporter membrane protein 1 (CUT1 family)</fullName>
    </submittedName>
</protein>
<evidence type="ECO:0000256" key="4">
    <source>
        <dbReference type="ARBA" id="ARBA00022692"/>
    </source>
</evidence>
<evidence type="ECO:0000313" key="9">
    <source>
        <dbReference type="EMBL" id="TQL78621.1"/>
    </source>
</evidence>
<sequence>MSRLREQPTTAGRARRWWTARRRDQLAGYLFITPQILGTALFVIAPLVMVAWYSLHEWNVLAGSFEFVGDANYRQLLDDPGLPGVLAATGVFSLGLVVLNLSLALWLAIMLNRRFAGTTVFRTVFFSPVVVSLVAWTIVWGFLLQNDGGINGLLSVIGVDGPNWLRGEATAMGAVVVVQVFKNVGLNMVLFLAALQGVPRELYEAASIDGASPWRQFRRITVPLISPTILLTSIITIVGSLQVFAQIDVLTQGGPGTSTTVLVYYLYQQAFDFHHFGYGSTLAMLLFVIVLVLTIIQWRMRRRWVFHEN</sequence>
<evidence type="ECO:0000313" key="10">
    <source>
        <dbReference type="Proteomes" id="UP000317043"/>
    </source>
</evidence>
<dbReference type="PROSITE" id="PS50928">
    <property type="entry name" value="ABC_TM1"/>
    <property type="match status" value="1"/>
</dbReference>
<proteinExistence type="inferred from homology"/>
<evidence type="ECO:0000259" key="8">
    <source>
        <dbReference type="PROSITE" id="PS50928"/>
    </source>
</evidence>
<dbReference type="EMBL" id="VFOW01000001">
    <property type="protein sequence ID" value="TQL78621.1"/>
    <property type="molecule type" value="Genomic_DNA"/>
</dbReference>
<evidence type="ECO:0000256" key="6">
    <source>
        <dbReference type="ARBA" id="ARBA00023136"/>
    </source>
</evidence>
<dbReference type="InterPro" id="IPR000515">
    <property type="entry name" value="MetI-like"/>
</dbReference>
<evidence type="ECO:0000256" key="5">
    <source>
        <dbReference type="ARBA" id="ARBA00022989"/>
    </source>
</evidence>
<feature type="transmembrane region" description="Helical" evidence="7">
    <location>
        <begin position="224"/>
        <end position="245"/>
    </location>
</feature>
<dbReference type="InterPro" id="IPR051393">
    <property type="entry name" value="ABC_transporter_permease"/>
</dbReference>
<dbReference type="InParanoid" id="A0A543B1C0"/>
<dbReference type="Pfam" id="PF00528">
    <property type="entry name" value="BPD_transp_1"/>
    <property type="match status" value="1"/>
</dbReference>
<evidence type="ECO:0000256" key="2">
    <source>
        <dbReference type="ARBA" id="ARBA00022448"/>
    </source>
</evidence>
<dbReference type="Gene3D" id="1.10.3720.10">
    <property type="entry name" value="MetI-like"/>
    <property type="match status" value="1"/>
</dbReference>
<keyword evidence="5 7" id="KW-1133">Transmembrane helix</keyword>
<evidence type="ECO:0000256" key="7">
    <source>
        <dbReference type="RuleBase" id="RU363032"/>
    </source>
</evidence>
<keyword evidence="2 7" id="KW-0813">Transport</keyword>
<dbReference type="AlphaFoldDB" id="A0A543B1C0"/>
<keyword evidence="4 7" id="KW-0812">Transmembrane</keyword>
<dbReference type="InterPro" id="IPR035906">
    <property type="entry name" value="MetI-like_sf"/>
</dbReference>
<evidence type="ECO:0000256" key="1">
    <source>
        <dbReference type="ARBA" id="ARBA00004651"/>
    </source>
</evidence>
<feature type="transmembrane region" description="Helical" evidence="7">
    <location>
        <begin position="26"/>
        <end position="55"/>
    </location>
</feature>
<dbReference type="GO" id="GO:0055085">
    <property type="term" value="P:transmembrane transport"/>
    <property type="evidence" value="ECO:0007669"/>
    <property type="project" value="InterPro"/>
</dbReference>
<dbReference type="SUPFAM" id="SSF161098">
    <property type="entry name" value="MetI-like"/>
    <property type="match status" value="1"/>
</dbReference>
<comment type="subcellular location">
    <subcellularLocation>
        <location evidence="1 7">Cell membrane</location>
        <topology evidence="1 7">Multi-pass membrane protein</topology>
    </subcellularLocation>
</comment>
<dbReference type="OrthoDB" id="145927at2"/>
<feature type="transmembrane region" description="Helical" evidence="7">
    <location>
        <begin position="171"/>
        <end position="195"/>
    </location>
</feature>
<organism evidence="9 10">
    <name type="scientific">Stackebrandtia endophytica</name>
    <dbReference type="NCBI Taxonomy" id="1496996"/>
    <lineage>
        <taxon>Bacteria</taxon>
        <taxon>Bacillati</taxon>
        <taxon>Actinomycetota</taxon>
        <taxon>Actinomycetes</taxon>
        <taxon>Glycomycetales</taxon>
        <taxon>Glycomycetaceae</taxon>
        <taxon>Stackebrandtia</taxon>
    </lineage>
</organism>
<keyword evidence="6 7" id="KW-0472">Membrane</keyword>
<accession>A0A543B1C0</accession>
<dbReference type="CDD" id="cd06261">
    <property type="entry name" value="TM_PBP2"/>
    <property type="match status" value="1"/>
</dbReference>
<dbReference type="GO" id="GO:0005886">
    <property type="term" value="C:plasma membrane"/>
    <property type="evidence" value="ECO:0007669"/>
    <property type="project" value="UniProtKB-SubCell"/>
</dbReference>
<name>A0A543B1C0_9ACTN</name>
<dbReference type="FunCoup" id="A0A543B1C0">
    <property type="interactions" value="1"/>
</dbReference>
<keyword evidence="3" id="KW-1003">Cell membrane</keyword>
<keyword evidence="10" id="KW-1185">Reference proteome</keyword>
<feature type="transmembrane region" description="Helical" evidence="7">
    <location>
        <begin position="123"/>
        <end position="143"/>
    </location>
</feature>
<comment type="similarity">
    <text evidence="7">Belongs to the binding-protein-dependent transport system permease family.</text>
</comment>
<dbReference type="Proteomes" id="UP000317043">
    <property type="component" value="Unassembled WGS sequence"/>
</dbReference>
<comment type="caution">
    <text evidence="9">The sequence shown here is derived from an EMBL/GenBank/DDBJ whole genome shotgun (WGS) entry which is preliminary data.</text>
</comment>